<proteinExistence type="predicted"/>
<comment type="caution">
    <text evidence="1">The sequence shown here is derived from an EMBL/GenBank/DDBJ whole genome shotgun (WGS) entry which is preliminary data.</text>
</comment>
<dbReference type="EMBL" id="CAKLBY020000378">
    <property type="protein sequence ID" value="CAK7947480.1"/>
    <property type="molecule type" value="Genomic_DNA"/>
</dbReference>
<gene>
    <name evidence="1" type="ORF">PM001_LOCUS32627</name>
    <name evidence="2" type="ORF">PM001_LOCUS32630</name>
</gene>
<evidence type="ECO:0000313" key="3">
    <source>
        <dbReference type="Proteomes" id="UP001162060"/>
    </source>
</evidence>
<reference evidence="1" key="1">
    <citation type="submission" date="2024-01" db="EMBL/GenBank/DDBJ databases">
        <authorList>
            <person name="Webb A."/>
        </authorList>
    </citation>
    <scope>NUCLEOTIDE SEQUENCE</scope>
    <source>
        <strain evidence="1">Pm1</strain>
    </source>
</reference>
<dbReference type="Proteomes" id="UP001162060">
    <property type="component" value="Unassembled WGS sequence"/>
</dbReference>
<protein>
    <submittedName>
        <fullName evidence="1">Uncharacterized protein</fullName>
    </submittedName>
</protein>
<evidence type="ECO:0000313" key="2">
    <source>
        <dbReference type="EMBL" id="CAK7947480.1"/>
    </source>
</evidence>
<accession>A0AAV1VMI7</accession>
<evidence type="ECO:0000313" key="1">
    <source>
        <dbReference type="EMBL" id="CAK7947477.1"/>
    </source>
</evidence>
<organism evidence="1 3">
    <name type="scientific">Peronospora matthiolae</name>
    <dbReference type="NCBI Taxonomy" id="2874970"/>
    <lineage>
        <taxon>Eukaryota</taxon>
        <taxon>Sar</taxon>
        <taxon>Stramenopiles</taxon>
        <taxon>Oomycota</taxon>
        <taxon>Peronosporomycetes</taxon>
        <taxon>Peronosporales</taxon>
        <taxon>Peronosporaceae</taxon>
        <taxon>Peronospora</taxon>
    </lineage>
</organism>
<name>A0AAV1VMI7_9STRA</name>
<sequence>MGKAIDIPSMGEWNMLDVEGATSHELALLTHEHVMDALTPGTLELIAPRTRAVPARHHKESHWPLVPALVMTPLRGFGQ</sequence>
<dbReference type="EMBL" id="CAKLBY020000378">
    <property type="protein sequence ID" value="CAK7947477.1"/>
    <property type="molecule type" value="Genomic_DNA"/>
</dbReference>
<dbReference type="AlphaFoldDB" id="A0AAV1VMI7"/>